<dbReference type="AlphaFoldDB" id="Q10VS7"/>
<dbReference type="InterPro" id="IPR002622">
    <property type="entry name" value="Transposase_14"/>
</dbReference>
<dbReference type="HOGENOM" id="CLU_3049113_0_0_3"/>
<accession>Q10VS7</accession>
<proteinExistence type="predicted"/>
<gene>
    <name evidence="2" type="ordered locus">Tery_4683</name>
</gene>
<evidence type="ECO:0000259" key="1">
    <source>
        <dbReference type="Pfam" id="PF01710"/>
    </source>
</evidence>
<protein>
    <submittedName>
        <fullName evidence="2">Putative transposase gene of IS630 family insertion sequence ISY100h</fullName>
    </submittedName>
</protein>
<organism evidence="2">
    <name type="scientific">Trichodesmium erythraeum (strain IMS101)</name>
    <dbReference type="NCBI Taxonomy" id="203124"/>
    <lineage>
        <taxon>Bacteria</taxon>
        <taxon>Bacillati</taxon>
        <taxon>Cyanobacteriota</taxon>
        <taxon>Cyanophyceae</taxon>
        <taxon>Oscillatoriophycideae</taxon>
        <taxon>Oscillatoriales</taxon>
        <taxon>Microcoleaceae</taxon>
        <taxon>Trichodesmium</taxon>
    </lineage>
</organism>
<feature type="domain" description="Transposase Synechocystis PCC 6803" evidence="1">
    <location>
        <begin position="3"/>
        <end position="52"/>
    </location>
</feature>
<dbReference type="EMBL" id="CP000393">
    <property type="protein sequence ID" value="ABG53647.1"/>
    <property type="molecule type" value="Genomic_DNA"/>
</dbReference>
<reference evidence="2" key="1">
    <citation type="submission" date="2006-06" db="EMBL/GenBank/DDBJ databases">
        <title>Complete sequence of Trichodesmium erythraeum IMS101.</title>
        <authorList>
            <consortium name="US DOE Joint Genome Institute"/>
            <person name="Copeland A."/>
            <person name="Lucas S."/>
            <person name="Lapidus A."/>
            <person name="Barry K."/>
            <person name="Detter J.C."/>
            <person name="Glavina del Rio T."/>
            <person name="Hammon N."/>
            <person name="Israni S."/>
            <person name="Dalin E."/>
            <person name="Tice H."/>
            <person name="Pitluck S."/>
            <person name="Kiss H."/>
            <person name="Munk A.C."/>
            <person name="Brettin T."/>
            <person name="Bruce D."/>
            <person name="Han C."/>
            <person name="Tapia R."/>
            <person name="Gilna P."/>
            <person name="Schmutz J."/>
            <person name="Larimer F."/>
            <person name="Land M."/>
            <person name="Hauser L."/>
            <person name="Kyrpides N."/>
            <person name="Kim E."/>
            <person name="Richardson P."/>
        </authorList>
    </citation>
    <scope>NUCLEOTIDE SEQUENCE [LARGE SCALE GENOMIC DNA]</scope>
    <source>
        <strain evidence="2">IMS101</strain>
    </source>
</reference>
<sequence>MEATKVKRRRIKLDWKELEKDVKPNPEFKLADRAKKFGVNQPAIFYALKKMKFP</sequence>
<name>Q10VS7_TRIEI</name>
<dbReference type="KEGG" id="ter:Tery_4683"/>
<evidence type="ECO:0000313" key="2">
    <source>
        <dbReference type="EMBL" id="ABG53647.1"/>
    </source>
</evidence>
<dbReference type="eggNOG" id="COG2963">
    <property type="taxonomic scope" value="Bacteria"/>
</dbReference>
<dbReference type="Pfam" id="PF01710">
    <property type="entry name" value="HTH_Tnp_IS630"/>
    <property type="match status" value="1"/>
</dbReference>